<dbReference type="EMBL" id="BAAANO010000017">
    <property type="protein sequence ID" value="GAA2008303.1"/>
    <property type="molecule type" value="Genomic_DNA"/>
</dbReference>
<evidence type="ECO:0000313" key="2">
    <source>
        <dbReference type="EMBL" id="GAA2008303.1"/>
    </source>
</evidence>
<gene>
    <name evidence="2" type="ORF">GCM10009755_18410</name>
</gene>
<dbReference type="PANTHER" id="PTHR37309">
    <property type="entry name" value="SLR0284 PROTEIN"/>
    <property type="match status" value="1"/>
</dbReference>
<feature type="transmembrane region" description="Helical" evidence="1">
    <location>
        <begin position="103"/>
        <end position="124"/>
    </location>
</feature>
<feature type="transmembrane region" description="Helical" evidence="1">
    <location>
        <begin position="68"/>
        <end position="91"/>
    </location>
</feature>
<keyword evidence="3" id="KW-1185">Reference proteome</keyword>
<keyword evidence="1" id="KW-0472">Membrane</keyword>
<feature type="transmembrane region" description="Helical" evidence="1">
    <location>
        <begin position="39"/>
        <end position="56"/>
    </location>
</feature>
<reference evidence="2 3" key="1">
    <citation type="journal article" date="2019" name="Int. J. Syst. Evol. Microbiol.">
        <title>The Global Catalogue of Microorganisms (GCM) 10K type strain sequencing project: providing services to taxonomists for standard genome sequencing and annotation.</title>
        <authorList>
            <consortium name="The Broad Institute Genomics Platform"/>
            <consortium name="The Broad Institute Genome Sequencing Center for Infectious Disease"/>
            <person name="Wu L."/>
            <person name="Ma J."/>
        </authorList>
    </citation>
    <scope>NUCLEOTIDE SEQUENCE [LARGE SCALE GENOMIC DNA]</scope>
    <source>
        <strain evidence="2 3">JCM 14546</strain>
    </source>
</reference>
<dbReference type="InterPro" id="IPR007165">
    <property type="entry name" value="Phage_holin_4_2"/>
</dbReference>
<organism evidence="2 3">
    <name type="scientific">Brevibacterium samyangense</name>
    <dbReference type="NCBI Taxonomy" id="366888"/>
    <lineage>
        <taxon>Bacteria</taxon>
        <taxon>Bacillati</taxon>
        <taxon>Actinomycetota</taxon>
        <taxon>Actinomycetes</taxon>
        <taxon>Micrococcales</taxon>
        <taxon>Brevibacteriaceae</taxon>
        <taxon>Brevibacterium</taxon>
    </lineage>
</organism>
<accession>A0ABN2THJ3</accession>
<protein>
    <submittedName>
        <fullName evidence="2">Phage holin family protein</fullName>
    </submittedName>
</protein>
<sequence>MGVLCNAAGLWVAAWLLPGTTITGSDFLSQTLGAVPSTIAAYLVLGLVFGLVNALVKPIVEFVSLPITCLTLGLFSLVVNVLMVLLTGWLSGFTPVVLDFRNLWWAVATTLVVWIASAVLAALLPDTTRARDD</sequence>
<evidence type="ECO:0000313" key="3">
    <source>
        <dbReference type="Proteomes" id="UP001500755"/>
    </source>
</evidence>
<dbReference type="Proteomes" id="UP001500755">
    <property type="component" value="Unassembled WGS sequence"/>
</dbReference>
<comment type="caution">
    <text evidence="2">The sequence shown here is derived from an EMBL/GenBank/DDBJ whole genome shotgun (WGS) entry which is preliminary data.</text>
</comment>
<keyword evidence="1" id="KW-1133">Transmembrane helix</keyword>
<dbReference type="PANTHER" id="PTHR37309:SF1">
    <property type="entry name" value="SLR0284 PROTEIN"/>
    <property type="match status" value="1"/>
</dbReference>
<keyword evidence="1" id="KW-0812">Transmembrane</keyword>
<proteinExistence type="predicted"/>
<name>A0ABN2THJ3_9MICO</name>
<dbReference type="Pfam" id="PF04020">
    <property type="entry name" value="Phage_holin_4_2"/>
    <property type="match status" value="1"/>
</dbReference>
<evidence type="ECO:0000256" key="1">
    <source>
        <dbReference type="SAM" id="Phobius"/>
    </source>
</evidence>